<feature type="non-terminal residue" evidence="2">
    <location>
        <position position="77"/>
    </location>
</feature>
<feature type="compositionally biased region" description="Basic residues" evidence="1">
    <location>
        <begin position="1"/>
        <end position="13"/>
    </location>
</feature>
<evidence type="ECO:0000313" key="2">
    <source>
        <dbReference type="EMBL" id="CAA9552988.1"/>
    </source>
</evidence>
<evidence type="ECO:0000256" key="1">
    <source>
        <dbReference type="SAM" id="MobiDB-lite"/>
    </source>
</evidence>
<feature type="compositionally biased region" description="Basic residues" evidence="1">
    <location>
        <begin position="33"/>
        <end position="45"/>
    </location>
</feature>
<protein>
    <submittedName>
        <fullName evidence="2">Uncharacterized protein</fullName>
    </submittedName>
</protein>
<reference evidence="2" key="1">
    <citation type="submission" date="2020-02" db="EMBL/GenBank/DDBJ databases">
        <authorList>
            <person name="Meier V. D."/>
        </authorList>
    </citation>
    <scope>NUCLEOTIDE SEQUENCE</scope>
    <source>
        <strain evidence="2">AVDCRST_MAG59</strain>
    </source>
</reference>
<dbReference type="AlphaFoldDB" id="A0A6J4UJZ1"/>
<name>A0A6J4UJZ1_9BACT</name>
<sequence length="77" mass="7776">GRAAGGRHARRHLRPDQRGVPRAPGGGDLRPLRGGRRGGGRRRAGRVLPGAGRGGPEAGRPGQGVPRGAPGQGRPGI</sequence>
<gene>
    <name evidence="2" type="ORF">AVDCRST_MAG59-1913</name>
</gene>
<accession>A0A6J4UJZ1</accession>
<proteinExistence type="predicted"/>
<feature type="region of interest" description="Disordered" evidence="1">
    <location>
        <begin position="1"/>
        <end position="77"/>
    </location>
</feature>
<feature type="non-terminal residue" evidence="2">
    <location>
        <position position="1"/>
    </location>
</feature>
<dbReference type="EMBL" id="CADCWF010000120">
    <property type="protein sequence ID" value="CAA9552988.1"/>
    <property type="molecule type" value="Genomic_DNA"/>
</dbReference>
<organism evidence="2">
    <name type="scientific">uncultured Thermomicrobiales bacterium</name>
    <dbReference type="NCBI Taxonomy" id="1645740"/>
    <lineage>
        <taxon>Bacteria</taxon>
        <taxon>Pseudomonadati</taxon>
        <taxon>Thermomicrobiota</taxon>
        <taxon>Thermomicrobia</taxon>
        <taxon>Thermomicrobiales</taxon>
        <taxon>environmental samples</taxon>
    </lineage>
</organism>